<dbReference type="EMBL" id="FWZU01000001">
    <property type="protein sequence ID" value="SME95578.1"/>
    <property type="molecule type" value="Genomic_DNA"/>
</dbReference>
<dbReference type="Gene3D" id="3.40.50.12780">
    <property type="entry name" value="N-terminal domain of ligase-like"/>
    <property type="match status" value="1"/>
</dbReference>
<comment type="catalytic activity">
    <reaction evidence="4">
        <text>2-phenylacetate + ATP + CoA = phenylacetyl-CoA + AMP + diphosphate</text>
        <dbReference type="Rhea" id="RHEA:20956"/>
        <dbReference type="ChEBI" id="CHEBI:18401"/>
        <dbReference type="ChEBI" id="CHEBI:30616"/>
        <dbReference type="ChEBI" id="CHEBI:33019"/>
        <dbReference type="ChEBI" id="CHEBI:57287"/>
        <dbReference type="ChEBI" id="CHEBI:57390"/>
        <dbReference type="ChEBI" id="CHEBI:456215"/>
        <dbReference type="EC" id="6.2.1.30"/>
    </reaction>
    <physiologicalReaction direction="left-to-right" evidence="4">
        <dbReference type="Rhea" id="RHEA:20957"/>
    </physiologicalReaction>
</comment>
<accession>A0A1X7CFG6</accession>
<proteinExistence type="inferred from homology"/>
<feature type="domain" description="AMP-dependent synthetase/ligase" evidence="11">
    <location>
        <begin position="78"/>
        <end position="286"/>
    </location>
</feature>
<protein>
    <recommendedName>
        <fullName evidence="8 10">Phenylacetate-coenzyme A ligase</fullName>
        <ecNumber evidence="7 10">6.2.1.30</ecNumber>
    </recommendedName>
    <alternativeName>
        <fullName evidence="9 10">Phenylacetyl-CoA ligase</fullName>
    </alternativeName>
</protein>
<dbReference type="InterPro" id="IPR011880">
    <property type="entry name" value="PA_CoA_ligase"/>
</dbReference>
<dbReference type="PANTHER" id="PTHR43439">
    <property type="entry name" value="PHENYLACETATE-COENZYME A LIGASE"/>
    <property type="match status" value="1"/>
</dbReference>
<evidence type="ECO:0000256" key="10">
    <source>
        <dbReference type="PIRNR" id="PIRNR006444"/>
    </source>
</evidence>
<dbReference type="FunFam" id="3.40.50.12780:FF:000016">
    <property type="entry name" value="Phenylacetate-coenzyme A ligase"/>
    <property type="match status" value="1"/>
</dbReference>
<keyword evidence="2 10" id="KW-0436">Ligase</keyword>
<evidence type="ECO:0000259" key="12">
    <source>
        <dbReference type="Pfam" id="PF14535"/>
    </source>
</evidence>
<dbReference type="UniPathway" id="UPA00930"/>
<dbReference type="EC" id="6.2.1.30" evidence="7 10"/>
<dbReference type="InterPro" id="IPR045851">
    <property type="entry name" value="AMP-bd_C_sf"/>
</dbReference>
<dbReference type="SUPFAM" id="SSF56801">
    <property type="entry name" value="Acetyl-CoA synthetase-like"/>
    <property type="match status" value="1"/>
</dbReference>
<dbReference type="STRING" id="1519643.SAMN06295933_0818"/>
<dbReference type="CDD" id="cd05913">
    <property type="entry name" value="PaaK"/>
    <property type="match status" value="1"/>
</dbReference>
<reference evidence="14" key="1">
    <citation type="submission" date="2017-04" db="EMBL/GenBank/DDBJ databases">
        <authorList>
            <person name="Varghese N."/>
            <person name="Submissions S."/>
        </authorList>
    </citation>
    <scope>NUCLEOTIDE SEQUENCE [LARGE SCALE GENOMIC DNA]</scope>
    <source>
        <strain evidence="14">K3S</strain>
    </source>
</reference>
<keyword evidence="3 10" id="KW-0547">Nucleotide-binding</keyword>
<evidence type="ECO:0000313" key="14">
    <source>
        <dbReference type="Proteomes" id="UP000192906"/>
    </source>
</evidence>
<dbReference type="AlphaFoldDB" id="A0A1X7CFG6"/>
<evidence type="ECO:0000256" key="6">
    <source>
        <dbReference type="ARBA" id="ARBA00061566"/>
    </source>
</evidence>
<organism evidence="13 14">
    <name type="scientific">Desulfovibrio gilichinskyi</name>
    <dbReference type="NCBI Taxonomy" id="1519643"/>
    <lineage>
        <taxon>Bacteria</taxon>
        <taxon>Pseudomonadati</taxon>
        <taxon>Thermodesulfobacteriota</taxon>
        <taxon>Desulfovibrionia</taxon>
        <taxon>Desulfovibrionales</taxon>
        <taxon>Desulfovibrionaceae</taxon>
        <taxon>Desulfovibrio</taxon>
    </lineage>
</organism>
<dbReference type="PIRSF" id="PIRSF006444">
    <property type="entry name" value="PaaK"/>
    <property type="match status" value="1"/>
</dbReference>
<dbReference type="InterPro" id="IPR042099">
    <property type="entry name" value="ANL_N_sf"/>
</dbReference>
<evidence type="ECO:0000256" key="9">
    <source>
        <dbReference type="ARBA" id="ARBA00075111"/>
    </source>
</evidence>
<dbReference type="Gene3D" id="3.30.300.30">
    <property type="match status" value="1"/>
</dbReference>
<comment type="subunit">
    <text evidence="1">Monomer.</text>
</comment>
<dbReference type="InterPro" id="IPR000873">
    <property type="entry name" value="AMP-dep_synth/lig_dom"/>
</dbReference>
<dbReference type="GO" id="GO:0047475">
    <property type="term" value="F:phenylacetate-CoA ligase activity"/>
    <property type="evidence" value="ECO:0007669"/>
    <property type="project" value="UniProtKB-EC"/>
</dbReference>
<evidence type="ECO:0000313" key="13">
    <source>
        <dbReference type="EMBL" id="SME95578.1"/>
    </source>
</evidence>
<evidence type="ECO:0000256" key="3">
    <source>
        <dbReference type="ARBA" id="ARBA00022741"/>
    </source>
</evidence>
<dbReference type="Pfam" id="PF00501">
    <property type="entry name" value="AMP-binding"/>
    <property type="match status" value="1"/>
</dbReference>
<dbReference type="FunFam" id="3.30.300.30:FF:000019">
    <property type="entry name" value="Phenylacetate-coenzyme A ligase"/>
    <property type="match status" value="1"/>
</dbReference>
<name>A0A1X7CFG6_9BACT</name>
<dbReference type="GO" id="GO:0010124">
    <property type="term" value="P:phenylacetate catabolic process"/>
    <property type="evidence" value="ECO:0007669"/>
    <property type="project" value="UniProtKB-UniRule"/>
</dbReference>
<dbReference type="RefSeq" id="WP_085098652.1">
    <property type="nucleotide sequence ID" value="NZ_FWZU01000001.1"/>
</dbReference>
<dbReference type="PANTHER" id="PTHR43439:SF1">
    <property type="entry name" value="PHENYLACETATE-COENZYME A LIGASE"/>
    <property type="match status" value="1"/>
</dbReference>
<comment type="similarity">
    <text evidence="6 10">Belongs to the phenylacetyl-CoA ligase family.</text>
</comment>
<evidence type="ECO:0000259" key="11">
    <source>
        <dbReference type="Pfam" id="PF00501"/>
    </source>
</evidence>
<dbReference type="Pfam" id="PF14535">
    <property type="entry name" value="AMP-binding_C_2"/>
    <property type="match status" value="1"/>
</dbReference>
<evidence type="ECO:0000256" key="4">
    <source>
        <dbReference type="ARBA" id="ARBA00050450"/>
    </source>
</evidence>
<dbReference type="InterPro" id="IPR028154">
    <property type="entry name" value="AMP-dep_Lig_C"/>
</dbReference>
<evidence type="ECO:0000256" key="5">
    <source>
        <dbReference type="ARBA" id="ARBA00060591"/>
    </source>
</evidence>
<evidence type="ECO:0000256" key="2">
    <source>
        <dbReference type="ARBA" id="ARBA00022598"/>
    </source>
</evidence>
<keyword evidence="14" id="KW-1185">Reference proteome</keyword>
<feature type="domain" description="AMP-dependent ligase C-terminal" evidence="12">
    <location>
        <begin position="335"/>
        <end position="431"/>
    </location>
</feature>
<dbReference type="GO" id="GO:0000166">
    <property type="term" value="F:nucleotide binding"/>
    <property type="evidence" value="ECO:0007669"/>
    <property type="project" value="UniProtKB-KW"/>
</dbReference>
<comment type="pathway">
    <text evidence="5 10">Aromatic compound metabolism; phenylacetate degradation.</text>
</comment>
<evidence type="ECO:0000256" key="1">
    <source>
        <dbReference type="ARBA" id="ARBA00011245"/>
    </source>
</evidence>
<dbReference type="OrthoDB" id="5484550at2"/>
<gene>
    <name evidence="13" type="ORF">SAMN06295933_0818</name>
</gene>
<comment type="function">
    <text evidence="10">Catalyzes the activation of phenylacetic acid (PA) to phenylacetyl-CoA (PA-CoA).</text>
</comment>
<sequence length="435" mass="48557">MIFDIDKETMPREELETLQLKRLKQLCERVYANVPFYTNKFKELGITPDDINSLSDLKKLPFTEKQDLRNHYPYGLFAVSRENIVRIHSSSGTTGKATVVGYTKRDIANWAGMMARSFAMAGLTPEDCIHNAYGYGLFTGGLGAHYGAEALGATILPVSGGGTRRQVMLLKDFGSTAICCTPSYALFLHETGKEMGIDFRELPLKVGIFGAEPWTEAMRREIEDKLSIKALDIYGLSEIMGPGVAMECAEAQDGLHIMEDHFLPEIINPETGEPAKPGEVGELVITTLTKEGIPLIRYRTRDLTRINYTPCRCGRTLARMQRVTGRSDDMLIIRGVNVFPSQIESILIETEGVSPHYLLEIHREGNLDILTVKVEIAGTSFSDAIKNLQSLERKIQRNIKEFLGVTACIKLVEPKSIERSVGKAKRILDLRNQNQ</sequence>
<evidence type="ECO:0000256" key="7">
    <source>
        <dbReference type="ARBA" id="ARBA00066629"/>
    </source>
</evidence>
<dbReference type="Proteomes" id="UP000192906">
    <property type="component" value="Unassembled WGS sequence"/>
</dbReference>
<dbReference type="InterPro" id="IPR051414">
    <property type="entry name" value="Adenylate-forming_Reductase"/>
</dbReference>
<evidence type="ECO:0000256" key="8">
    <source>
        <dbReference type="ARBA" id="ARBA00068695"/>
    </source>
</evidence>